<dbReference type="GO" id="GO:0051015">
    <property type="term" value="F:actin filament binding"/>
    <property type="evidence" value="ECO:0007669"/>
    <property type="project" value="TreeGrafter"/>
</dbReference>
<reference evidence="4" key="1">
    <citation type="submission" date="2010-08" db="EMBL/GenBank/DDBJ databases">
        <authorList>
            <consortium name="Caenorhabditis japonica Sequencing Consortium"/>
            <person name="Wilson R.K."/>
        </authorList>
    </citation>
    <scope>NUCLEOTIDE SEQUENCE [LARGE SCALE GENOMIC DNA]</scope>
    <source>
        <strain evidence="4">DF5081</strain>
    </source>
</reference>
<feature type="compositionally biased region" description="Basic and acidic residues" evidence="2">
    <location>
        <begin position="197"/>
        <end position="212"/>
    </location>
</feature>
<dbReference type="AlphaFoldDB" id="A0A8R1I770"/>
<keyword evidence="1" id="KW-0175">Coiled coil</keyword>
<evidence type="ECO:0000313" key="4">
    <source>
        <dbReference type="Proteomes" id="UP000005237"/>
    </source>
</evidence>
<feature type="coiled-coil region" evidence="1">
    <location>
        <begin position="385"/>
        <end position="419"/>
    </location>
</feature>
<proteinExistence type="predicted"/>
<feature type="region of interest" description="Disordered" evidence="2">
    <location>
        <begin position="191"/>
        <end position="212"/>
    </location>
</feature>
<reference evidence="3" key="2">
    <citation type="submission" date="2022-06" db="UniProtKB">
        <authorList>
            <consortium name="EnsemblMetazoa"/>
        </authorList>
    </citation>
    <scope>IDENTIFICATION</scope>
    <source>
        <strain evidence="3">DF5081</strain>
    </source>
</reference>
<feature type="compositionally biased region" description="Basic residues" evidence="2">
    <location>
        <begin position="436"/>
        <end position="450"/>
    </location>
</feature>
<sequence length="493" mass="57454">MKTSTSSEDPFERVIRNLQLIGRPPIALQRQIGTASRISSDETRLRSLEQQVENLRSELDKEKDKTERRKREAANQEIRELRITLKTSEEELHRYRKEVDTLRKQLTQNTQTVTLQRAVLSTLNTQLSALNSLLRSSPFHVSVELFDSLESILDRISIDLNLEQTEEVLRQTTKLFENVSSAITSPYLSDSWTMTEQPEKEPSERTSEEDAEETIREIRKSHNSELESIKSQCEQRLAVLKERAEREEGRRKKLQEQLVMASTRSDESISSVKTSFTQMLTEQKKAFDEELESVKREHEEKLMEEKHATKLALEAVRRAHQEDLRNLKEKSKSGEGGSNLEKTSEMFEDIREELINVCALYSAKCIENSQLDEQLANLISEKEASVELSIENDKLRSEIDRKTKEIHDLTRKMNNYEKLSQSRTDLEASAGTTVSRARREKQKKRNRRHDVRFHSNPIEMPEHLIEEARRSIDVPVSERRKFFEHIAEYSTPF</sequence>
<evidence type="ECO:0000256" key="1">
    <source>
        <dbReference type="SAM" id="Coils"/>
    </source>
</evidence>
<protein>
    <submittedName>
        <fullName evidence="3">Uncharacterized protein</fullName>
    </submittedName>
</protein>
<accession>A0A8R1I770</accession>
<dbReference type="Proteomes" id="UP000005237">
    <property type="component" value="Unassembled WGS sequence"/>
</dbReference>
<evidence type="ECO:0000313" key="3">
    <source>
        <dbReference type="EnsemblMetazoa" id="CJA26807.1"/>
    </source>
</evidence>
<dbReference type="InterPro" id="IPR052223">
    <property type="entry name" value="Actin_Cytoskeleton_Reg"/>
</dbReference>
<evidence type="ECO:0000256" key="2">
    <source>
        <dbReference type="SAM" id="MobiDB-lite"/>
    </source>
</evidence>
<feature type="coiled-coil region" evidence="1">
    <location>
        <begin position="38"/>
        <end position="112"/>
    </location>
</feature>
<dbReference type="PANTHER" id="PTHR17271:SF1">
    <property type="entry name" value="PROTEIN OUTSPREAD"/>
    <property type="match status" value="1"/>
</dbReference>
<feature type="region of interest" description="Disordered" evidence="2">
    <location>
        <begin position="420"/>
        <end position="450"/>
    </location>
</feature>
<dbReference type="EnsemblMetazoa" id="CJA26807.1">
    <property type="protein sequence ID" value="CJA26807.1"/>
    <property type="gene ID" value="WBGene00182379"/>
</dbReference>
<name>A0A8R1I770_CAEJA</name>
<feature type="coiled-coil region" evidence="1">
    <location>
        <begin position="223"/>
        <end position="330"/>
    </location>
</feature>
<keyword evidence="4" id="KW-1185">Reference proteome</keyword>
<dbReference type="PANTHER" id="PTHR17271">
    <property type="entry name" value="PLECKSTRIN HOMOLOGY PH DOMAIN-CONTAINING PROTEIN"/>
    <property type="match status" value="1"/>
</dbReference>
<dbReference type="GO" id="GO:0015629">
    <property type="term" value="C:actin cytoskeleton"/>
    <property type="evidence" value="ECO:0007669"/>
    <property type="project" value="TreeGrafter"/>
</dbReference>
<organism evidence="3 4">
    <name type="scientific">Caenorhabditis japonica</name>
    <dbReference type="NCBI Taxonomy" id="281687"/>
    <lineage>
        <taxon>Eukaryota</taxon>
        <taxon>Metazoa</taxon>
        <taxon>Ecdysozoa</taxon>
        <taxon>Nematoda</taxon>
        <taxon>Chromadorea</taxon>
        <taxon>Rhabditida</taxon>
        <taxon>Rhabditina</taxon>
        <taxon>Rhabditomorpha</taxon>
        <taxon>Rhabditoidea</taxon>
        <taxon>Rhabditidae</taxon>
        <taxon>Peloderinae</taxon>
        <taxon>Caenorhabditis</taxon>
    </lineage>
</organism>